<keyword evidence="3" id="KW-0747">Spliceosome</keyword>
<evidence type="ECO:0000256" key="6">
    <source>
        <dbReference type="ARBA" id="ARBA00038266"/>
    </source>
</evidence>
<dbReference type="GO" id="GO:0008380">
    <property type="term" value="P:RNA splicing"/>
    <property type="evidence" value="ECO:0007669"/>
    <property type="project" value="UniProtKB-KW"/>
</dbReference>
<dbReference type="GO" id="GO:0005681">
    <property type="term" value="C:spliceosomal complex"/>
    <property type="evidence" value="ECO:0007669"/>
    <property type="project" value="UniProtKB-KW"/>
</dbReference>
<dbReference type="GO" id="GO:0003676">
    <property type="term" value="F:nucleic acid binding"/>
    <property type="evidence" value="ECO:0007669"/>
    <property type="project" value="InterPro"/>
</dbReference>
<comment type="caution">
    <text evidence="10">The sequence shown here is derived from an EMBL/GenBank/DDBJ whole genome shotgun (WGS) entry which is preliminary data.</text>
</comment>
<comment type="similarity">
    <text evidence="6">Belongs to the RSE1 family.</text>
</comment>
<dbReference type="GO" id="GO:0006397">
    <property type="term" value="P:mRNA processing"/>
    <property type="evidence" value="ECO:0007669"/>
    <property type="project" value="UniProtKB-KW"/>
</dbReference>
<evidence type="ECO:0000259" key="7">
    <source>
        <dbReference type="Pfam" id="PF03178"/>
    </source>
</evidence>
<evidence type="ECO:0000256" key="2">
    <source>
        <dbReference type="ARBA" id="ARBA00022664"/>
    </source>
</evidence>
<dbReference type="Gene3D" id="2.130.10.10">
    <property type="entry name" value="YVTN repeat-like/Quinoprotein amine dehydrogenase"/>
    <property type="match status" value="3"/>
</dbReference>
<accession>A0AB34KHT6</accession>
<dbReference type="EMBL" id="JAAQHG020000024">
    <property type="protein sequence ID" value="KAL1584648.1"/>
    <property type="molecule type" value="Genomic_DNA"/>
</dbReference>
<evidence type="ECO:0000313" key="10">
    <source>
        <dbReference type="EMBL" id="KAL1584648.1"/>
    </source>
</evidence>
<evidence type="ECO:0000259" key="8">
    <source>
        <dbReference type="Pfam" id="PF10433"/>
    </source>
</evidence>
<keyword evidence="4" id="KW-0508">mRNA splicing</keyword>
<organism evidence="10 11">
    <name type="scientific">Cladosporium halotolerans</name>
    <dbReference type="NCBI Taxonomy" id="1052096"/>
    <lineage>
        <taxon>Eukaryota</taxon>
        <taxon>Fungi</taxon>
        <taxon>Dikarya</taxon>
        <taxon>Ascomycota</taxon>
        <taxon>Pezizomycotina</taxon>
        <taxon>Dothideomycetes</taxon>
        <taxon>Dothideomycetidae</taxon>
        <taxon>Cladosporiales</taxon>
        <taxon>Cladosporiaceae</taxon>
        <taxon>Cladosporium</taxon>
    </lineage>
</organism>
<protein>
    <submittedName>
        <fullName evidence="10">Uncharacterized protein</fullName>
    </submittedName>
</protein>
<evidence type="ECO:0000313" key="11">
    <source>
        <dbReference type="Proteomes" id="UP000803884"/>
    </source>
</evidence>
<dbReference type="InterPro" id="IPR004871">
    <property type="entry name" value="RSE1/DDB1/CPSF1_C"/>
</dbReference>
<evidence type="ECO:0000256" key="3">
    <source>
        <dbReference type="ARBA" id="ARBA00022728"/>
    </source>
</evidence>
<feature type="domain" description="RSE1/DDB1/CPSF1 second beta-propeller" evidence="9">
    <location>
        <begin position="469"/>
        <end position="786"/>
    </location>
</feature>
<evidence type="ECO:0000259" key="9">
    <source>
        <dbReference type="Pfam" id="PF23726"/>
    </source>
</evidence>
<dbReference type="PANTHER" id="PTHR10644">
    <property type="entry name" value="DNA REPAIR/RNA PROCESSING CPSF FAMILY"/>
    <property type="match status" value="1"/>
</dbReference>
<evidence type="ECO:0000256" key="4">
    <source>
        <dbReference type="ARBA" id="ARBA00023187"/>
    </source>
</evidence>
<dbReference type="Proteomes" id="UP000803884">
    <property type="component" value="Unassembled WGS sequence"/>
</dbReference>
<dbReference type="Pfam" id="PF23726">
    <property type="entry name" value="Beta-prop_RSE1_2nd"/>
    <property type="match status" value="1"/>
</dbReference>
<reference evidence="10 11" key="1">
    <citation type="journal article" date="2020" name="Microbiol. Resour. Announc.">
        <title>Draft Genome Sequence of a Cladosporium Species Isolated from the Mesophotic Ascidian Didemnum maculosum.</title>
        <authorList>
            <person name="Gioti A."/>
            <person name="Siaperas R."/>
            <person name="Nikolaivits E."/>
            <person name="Le Goff G."/>
            <person name="Ouazzani J."/>
            <person name="Kotoulas G."/>
            <person name="Topakas E."/>
        </authorList>
    </citation>
    <scope>NUCLEOTIDE SEQUENCE [LARGE SCALE GENOMIC DNA]</scope>
    <source>
        <strain evidence="10 11">TM138-S3</strain>
    </source>
</reference>
<feature type="domain" description="RSE1/DDB1/CPSF1 first beta-propeller" evidence="8">
    <location>
        <begin position="57"/>
        <end position="390"/>
    </location>
</feature>
<dbReference type="FunFam" id="2.130.10.10:FF:001143">
    <property type="entry name" value="Pre-mRNA-splicing factor rse-1, putative"/>
    <property type="match status" value="1"/>
</dbReference>
<dbReference type="Pfam" id="PF10433">
    <property type="entry name" value="Beta-prop_RSE1_1st"/>
    <property type="match status" value="1"/>
</dbReference>
<dbReference type="RefSeq" id="XP_069227754.1">
    <property type="nucleotide sequence ID" value="XM_069375447.1"/>
</dbReference>
<gene>
    <name evidence="10" type="ORF">WHR41_06842</name>
</gene>
<dbReference type="AlphaFoldDB" id="A0AB34KHT6"/>
<keyword evidence="11" id="KW-1185">Reference proteome</keyword>
<evidence type="ECO:0000256" key="5">
    <source>
        <dbReference type="ARBA" id="ARBA00023242"/>
    </source>
</evidence>
<dbReference type="InterPro" id="IPR058543">
    <property type="entry name" value="Beta-prop_RSE1/DDB1/CPSF1_2nd"/>
</dbReference>
<sequence>MANIHTSQVFYSLTLEAPSAPTAACLCNVIPELRTTEPQLFEARGDKVYLKRLVVTDHDSKLETILEQNVFSIVRDVGSFKIPGTKEDFLTISSDSGRMVMLRYDIERNRLEEIHLETFGKSGIRRTIPGQYLAVDPRGRCLMMASVEKNKVCYIFQRRPSGEITISSPHEANQSNLLCTDLCALDTHWSHPMFAAIEVDYAAVENGSSSHSISQKSLNYYTVDLGLNHVAKSWTAPCDPTANKIFTVPGGTEGPSGALVCAEGRLYYMHKGMQAPLTIPIPQRQGALETARSRYIVCGSMFCNKKRQSFFFLLQTDDGDVFKLTLEMTRVAKTKWTVDFLRLRYFETLPLARSMLIIQTPAFLYVLAETGPSMLYHIMGLADDEDFEPWNSFDSATFADHRHKLEPLSFRPRDRLKYLSHELEIPALHPLMRTDVENLTGEDTPQIYAIQGRGHNSVFKTIRHGVSVEEIVASPLGNVPYDKIWSMKRAVDDEYHYYILLSSSYTDRTTVLGIGDEVETLEDTSFLASRATITAAQMGEDSHVQVHARGVRTISGNGAVAEWPCPTHCTIAVAAANQRQLILGLSSNELAFFFMGTNGELNALEDFPEMSDRITAIGIGPTPKGQQQAKYGVVGCEDKTIRVLSTDLDSPLEARSVQALSDVPTSIEVVEMVDPKSNGSVTYVHIGLKSGLYLRAIIDEATGELSDVRTKFLGHKPVRIFPMEIEGQQCVICCSSRPWVGFNHPISKLYTMTPLVTGPMTAASSFISEHISGICGIADSDLRIFNPPRLGERFVHESVQLENTPRNFVRNPWFPLYYVIESDGNTLSKATENALLSEMSDKQHALPQIGQPFAPHHWASCVQVVDPINSKIESTVYLEDNETALCCACVGFEARDWEVYLLVGTGQDMDVSVKETGYQGRGGGFLHVYRLMDAGTRLEFLHKTRFPEPIHAIAGFQGRVAVGVGAELLIYDIGTKAMLRKTRGAKVPNRIVTINTMGNRLVCGDVAESVSYVVYKPTANRLIVFCDDFIRRWTTTNTMVDYETTVGGDKFGNIWSVRCPEEVSAEADEDGMGGFIVNERSFLNGAPYRLDEKAHIFVNDVPMTVKRTPLVPGGQDVVFWSGISGTMGAMIPFVARQDVTFFHLLEIYMRNRKELEQIDKCNPPLTGRDQLTYRGYYSPVRGFIDGDFCERFLTLPPAAKQWVATEMENWEVPEIEKRIVEMRTRAAF</sequence>
<keyword evidence="2" id="KW-0507">mRNA processing</keyword>
<keyword evidence="5" id="KW-0539">Nucleus</keyword>
<dbReference type="InterPro" id="IPR018846">
    <property type="entry name" value="Beta-prop_RSE1/DDB1/CPSF1_1st"/>
</dbReference>
<dbReference type="GeneID" id="96008285"/>
<dbReference type="InterPro" id="IPR015943">
    <property type="entry name" value="WD40/YVTN_repeat-like_dom_sf"/>
</dbReference>
<dbReference type="Pfam" id="PF03178">
    <property type="entry name" value="CPSF_A"/>
    <property type="match status" value="1"/>
</dbReference>
<dbReference type="InterPro" id="IPR050358">
    <property type="entry name" value="RSE1/DDB1/CFT1"/>
</dbReference>
<evidence type="ECO:0000256" key="1">
    <source>
        <dbReference type="ARBA" id="ARBA00004123"/>
    </source>
</evidence>
<comment type="subcellular location">
    <subcellularLocation>
        <location evidence="1">Nucleus</location>
    </subcellularLocation>
</comment>
<proteinExistence type="inferred from homology"/>
<feature type="domain" description="RSE1/DDB1/CPSF1 C-terminal" evidence="7">
    <location>
        <begin position="859"/>
        <end position="1193"/>
    </location>
</feature>
<name>A0AB34KHT6_9PEZI</name>